<dbReference type="Proteomes" id="UP000557717">
    <property type="component" value="Unassembled WGS sequence"/>
</dbReference>
<reference evidence="2 3" key="1">
    <citation type="submission" date="2020-08" db="EMBL/GenBank/DDBJ databases">
        <title>Genomic Encyclopedia of Type Strains, Phase IV (KMG-IV): sequencing the most valuable type-strain genomes for metagenomic binning, comparative biology and taxonomic classification.</title>
        <authorList>
            <person name="Goeker M."/>
        </authorList>
    </citation>
    <scope>NUCLEOTIDE SEQUENCE [LARGE SCALE GENOMIC DNA]</scope>
    <source>
        <strain evidence="2 3">YC6886</strain>
    </source>
</reference>
<accession>A0A840VJ79</accession>
<feature type="chain" id="PRO_5032816037" evidence="1">
    <location>
        <begin position="35"/>
        <end position="174"/>
    </location>
</feature>
<dbReference type="EMBL" id="JACHFD010000044">
    <property type="protein sequence ID" value="MBB5353920.1"/>
    <property type="molecule type" value="Genomic_DNA"/>
</dbReference>
<keyword evidence="1" id="KW-0732">Signal</keyword>
<name>A0A840VJ79_9BACT</name>
<sequence>MIYHTLGTIRVLGTLMVSAIASATALLGATPAAASPSLPFVFDMVHHNPGEAKFQTRFLDPTRLRAWGFNGNVPREFVHSAITYNSFDKDIFPAGSKERAWVEDYAREIDAFISSMKAEGQTCYPFTDFIVLPKRLVEKYRAEICDAKGRVDVSRPRTKGDVPQIVRIGGSRSG</sequence>
<evidence type="ECO:0000313" key="3">
    <source>
        <dbReference type="Proteomes" id="UP000557717"/>
    </source>
</evidence>
<gene>
    <name evidence="2" type="ORF">HNR46_004185</name>
</gene>
<comment type="caution">
    <text evidence="2">The sequence shown here is derived from an EMBL/GenBank/DDBJ whole genome shotgun (WGS) entry which is preliminary data.</text>
</comment>
<feature type="signal peptide" evidence="1">
    <location>
        <begin position="1"/>
        <end position="34"/>
    </location>
</feature>
<keyword evidence="3" id="KW-1185">Reference proteome</keyword>
<evidence type="ECO:0000256" key="1">
    <source>
        <dbReference type="SAM" id="SignalP"/>
    </source>
</evidence>
<dbReference type="AlphaFoldDB" id="A0A840VJ79"/>
<dbReference type="RefSeq" id="WP_184022418.1">
    <property type="nucleotide sequence ID" value="NZ_JACHFD010000044.1"/>
</dbReference>
<protein>
    <submittedName>
        <fullName evidence="2">Uncharacterized protein</fullName>
    </submittedName>
</protein>
<evidence type="ECO:0000313" key="2">
    <source>
        <dbReference type="EMBL" id="MBB5353920.1"/>
    </source>
</evidence>
<proteinExistence type="predicted"/>
<organism evidence="2 3">
    <name type="scientific">Haloferula luteola</name>
    <dbReference type="NCBI Taxonomy" id="595692"/>
    <lineage>
        <taxon>Bacteria</taxon>
        <taxon>Pseudomonadati</taxon>
        <taxon>Verrucomicrobiota</taxon>
        <taxon>Verrucomicrobiia</taxon>
        <taxon>Verrucomicrobiales</taxon>
        <taxon>Verrucomicrobiaceae</taxon>
        <taxon>Haloferula</taxon>
    </lineage>
</organism>